<proteinExistence type="inferred from homology"/>
<sequence length="322" mass="33493">MSRVYDIGIDLGGTNCRLALVDDQGRVSEGARFSSRGFSRGGELITRIAAECRTLMDQVAGDGDRIGAVGAGVPGLVDAQGQVVAAPNLGVLDGVAFAEELQRLLEVPVAVLNDANAIAWGEKIWGAGRDLRSFLTVTLGTGVGGGLVLAERLWVGVDGCAGEFGHVNVEPEGRSCGCGSRGCLEQYSSATGILRSVRTALEQGRPSLLATLSSEALSAAEVGRAARQDDALAREVLQDAGRRLGQALAGVANLLNLDGVVVCGGVAESLDLLMPALREELYRRAFERPARRMKILAGALGDNAGILGAARFGRDPDVVWTA</sequence>
<dbReference type="InterPro" id="IPR000600">
    <property type="entry name" value="ROK"/>
</dbReference>
<dbReference type="Pfam" id="PF00480">
    <property type="entry name" value="ROK"/>
    <property type="match status" value="1"/>
</dbReference>
<dbReference type="InterPro" id="IPR049874">
    <property type="entry name" value="ROK_cs"/>
</dbReference>
<dbReference type="PANTHER" id="PTHR18964:SF149">
    <property type="entry name" value="BIFUNCTIONAL UDP-N-ACETYLGLUCOSAMINE 2-EPIMERASE_N-ACETYLMANNOSAMINE KINASE"/>
    <property type="match status" value="1"/>
</dbReference>
<evidence type="ECO:0000313" key="2">
    <source>
        <dbReference type="EMBL" id="UWZ78585.1"/>
    </source>
</evidence>
<comment type="similarity">
    <text evidence="1">Belongs to the ROK (NagC/XylR) family.</text>
</comment>
<evidence type="ECO:0000256" key="1">
    <source>
        <dbReference type="ARBA" id="ARBA00006479"/>
    </source>
</evidence>
<evidence type="ECO:0000313" key="3">
    <source>
        <dbReference type="Proteomes" id="UP001060414"/>
    </source>
</evidence>
<gene>
    <name evidence="2" type="ORF">L9S41_12960</name>
</gene>
<dbReference type="RefSeq" id="WP_260746939.1">
    <property type="nucleotide sequence ID" value="NZ_CP092109.1"/>
</dbReference>
<dbReference type="InterPro" id="IPR043129">
    <property type="entry name" value="ATPase_NBD"/>
</dbReference>
<dbReference type="Gene3D" id="3.30.420.40">
    <property type="match status" value="2"/>
</dbReference>
<organism evidence="2 3">
    <name type="scientific">Geoalkalibacter halelectricus</name>
    <dbReference type="NCBI Taxonomy" id="2847045"/>
    <lineage>
        <taxon>Bacteria</taxon>
        <taxon>Pseudomonadati</taxon>
        <taxon>Thermodesulfobacteriota</taxon>
        <taxon>Desulfuromonadia</taxon>
        <taxon>Desulfuromonadales</taxon>
        <taxon>Geoalkalibacteraceae</taxon>
        <taxon>Geoalkalibacter</taxon>
    </lineage>
</organism>
<protein>
    <submittedName>
        <fullName evidence="2">ROK family protein</fullName>
    </submittedName>
</protein>
<dbReference type="Proteomes" id="UP001060414">
    <property type="component" value="Chromosome"/>
</dbReference>
<dbReference type="SUPFAM" id="SSF53067">
    <property type="entry name" value="Actin-like ATPase domain"/>
    <property type="match status" value="1"/>
</dbReference>
<keyword evidence="3" id="KW-1185">Reference proteome</keyword>
<dbReference type="PANTHER" id="PTHR18964">
    <property type="entry name" value="ROK (REPRESSOR, ORF, KINASE) FAMILY"/>
    <property type="match status" value="1"/>
</dbReference>
<accession>A0ABY5ZHG4</accession>
<dbReference type="EMBL" id="CP092109">
    <property type="protein sequence ID" value="UWZ78585.1"/>
    <property type="molecule type" value="Genomic_DNA"/>
</dbReference>
<reference evidence="2" key="1">
    <citation type="journal article" date="2022" name="Environ. Microbiol.">
        <title>Geoalkalibacter halelectricus SAP #1 sp. nov. possessing extracellular electron transfer and mineral#reducing capabilities from a haloalkaline environment.</title>
        <authorList>
            <person name="Yadav S."/>
            <person name="Singh R."/>
            <person name="Sundharam S.S."/>
            <person name="Chaudhary S."/>
            <person name="Krishnamurthi S."/>
            <person name="Patil S.A."/>
        </authorList>
    </citation>
    <scope>NUCLEOTIDE SEQUENCE</scope>
    <source>
        <strain evidence="2">SAP-1</strain>
    </source>
</reference>
<dbReference type="PROSITE" id="PS01125">
    <property type="entry name" value="ROK"/>
    <property type="match status" value="1"/>
</dbReference>
<name>A0ABY5ZHG4_9BACT</name>